<proteinExistence type="predicted"/>
<name>A0A9N9QK47_9CUCU</name>
<reference evidence="1" key="1">
    <citation type="submission" date="2022-01" db="EMBL/GenBank/DDBJ databases">
        <authorList>
            <person name="King R."/>
        </authorList>
    </citation>
    <scope>NUCLEOTIDE SEQUENCE</scope>
</reference>
<dbReference type="OrthoDB" id="6334211at2759"/>
<organism evidence="1 2">
    <name type="scientific">Ceutorhynchus assimilis</name>
    <name type="common">cabbage seed weevil</name>
    <dbReference type="NCBI Taxonomy" id="467358"/>
    <lineage>
        <taxon>Eukaryota</taxon>
        <taxon>Metazoa</taxon>
        <taxon>Ecdysozoa</taxon>
        <taxon>Arthropoda</taxon>
        <taxon>Hexapoda</taxon>
        <taxon>Insecta</taxon>
        <taxon>Pterygota</taxon>
        <taxon>Neoptera</taxon>
        <taxon>Endopterygota</taxon>
        <taxon>Coleoptera</taxon>
        <taxon>Polyphaga</taxon>
        <taxon>Cucujiformia</taxon>
        <taxon>Curculionidae</taxon>
        <taxon>Ceutorhynchinae</taxon>
        <taxon>Ceutorhynchus</taxon>
    </lineage>
</organism>
<evidence type="ECO:0000313" key="1">
    <source>
        <dbReference type="EMBL" id="CAG9773788.1"/>
    </source>
</evidence>
<protein>
    <submittedName>
        <fullName evidence="1">Uncharacterized protein</fullName>
    </submittedName>
</protein>
<gene>
    <name evidence="1" type="ORF">CEUTPL_LOCUS14174</name>
</gene>
<sequence length="255" mass="29563">MCNAKFTATSALAAYEDALDFHDRSRLFKRGCCEITPLTQAQLKNTNSLKKGSTVSFADDDQEVLEPAQEKEPTKPLKTTEKTETLTFLDDKSRKKMVKSASVSIQDTCPFVISPKHFSEQEGYADMLSKDHRMKTFFDLELRKRDELLELHLQMPGMFRELLFTDEEDETMLKLQNLVQTVHRYNETTQEAMMDFKFIGDYSRIVKTRIDDCFGELRKEVSITEKQEAEYKPRASEIRNCNAFCATTNCPTERW</sequence>
<dbReference type="Proteomes" id="UP001152799">
    <property type="component" value="Chromosome 9"/>
</dbReference>
<keyword evidence="2" id="KW-1185">Reference proteome</keyword>
<accession>A0A9N9QK47</accession>
<dbReference type="EMBL" id="OU892285">
    <property type="protein sequence ID" value="CAG9773788.1"/>
    <property type="molecule type" value="Genomic_DNA"/>
</dbReference>
<evidence type="ECO:0000313" key="2">
    <source>
        <dbReference type="Proteomes" id="UP001152799"/>
    </source>
</evidence>
<dbReference type="AlphaFoldDB" id="A0A9N9QK47"/>